<feature type="compositionally biased region" description="Basic and acidic residues" evidence="1">
    <location>
        <begin position="42"/>
        <end position="51"/>
    </location>
</feature>
<dbReference type="AlphaFoldDB" id="A0A645FBZ5"/>
<evidence type="ECO:0000256" key="1">
    <source>
        <dbReference type="SAM" id="MobiDB-lite"/>
    </source>
</evidence>
<evidence type="ECO:0000313" key="2">
    <source>
        <dbReference type="EMBL" id="MPN10084.1"/>
    </source>
</evidence>
<name>A0A645FBZ5_9ZZZZ</name>
<accession>A0A645FBZ5</accession>
<sequence>MQPAGLSHGGKDEHQCRHKEGQHVVEGGRRRKDAFRNIEFQNPHHAEDKGAADGNPRLPRRKNDKRNRNPPESPDIVGNPDAAVDNHCAVGAAESADAAAQHNIDIFKPCNRNACGIGCSRIFADSLY</sequence>
<protein>
    <submittedName>
        <fullName evidence="2">Uncharacterized protein</fullName>
    </submittedName>
</protein>
<reference evidence="2" key="1">
    <citation type="submission" date="2019-08" db="EMBL/GenBank/DDBJ databases">
        <authorList>
            <person name="Kucharzyk K."/>
            <person name="Murdoch R.W."/>
            <person name="Higgins S."/>
            <person name="Loffler F."/>
        </authorList>
    </citation>
    <scope>NUCLEOTIDE SEQUENCE</scope>
</reference>
<feature type="region of interest" description="Disordered" evidence="1">
    <location>
        <begin position="1"/>
        <end position="83"/>
    </location>
</feature>
<proteinExistence type="predicted"/>
<dbReference type="EMBL" id="VSSQ01056226">
    <property type="protein sequence ID" value="MPN10084.1"/>
    <property type="molecule type" value="Genomic_DNA"/>
</dbReference>
<feature type="compositionally biased region" description="Basic and acidic residues" evidence="1">
    <location>
        <begin position="9"/>
        <end position="28"/>
    </location>
</feature>
<gene>
    <name evidence="2" type="ORF">SDC9_157377</name>
</gene>
<organism evidence="2">
    <name type="scientific">bioreactor metagenome</name>
    <dbReference type="NCBI Taxonomy" id="1076179"/>
    <lineage>
        <taxon>unclassified sequences</taxon>
        <taxon>metagenomes</taxon>
        <taxon>ecological metagenomes</taxon>
    </lineage>
</organism>
<comment type="caution">
    <text evidence="2">The sequence shown here is derived from an EMBL/GenBank/DDBJ whole genome shotgun (WGS) entry which is preliminary data.</text>
</comment>